<dbReference type="PROSITE" id="PS00018">
    <property type="entry name" value="EF_HAND_1"/>
    <property type="match status" value="2"/>
</dbReference>
<sequence>MSRKSTITFAKQVLTEKIGNPSTDETYFAKLGNKPGSLDNVVQRLLKVLFALDGNAANAFNTIDTEGEREINQQQLTDHIVSIVSKVLGGVWMRLDVNASGDISESEWLAAFDDEGSLRLPPASGERSKDLDANQEAIAIELLSTIVTCEGSLLNVFRAVDTNHDSSIGKTEFMTYVATLMDYLVGHLWENLDEDSSGVVTYIEWIKAFHSRGQSQIKLTRPARPTRTGSITTPIDETVPLVDTDVLDEAPPTGTRSRANTNYLKSDFREKSNDDLHKTVERLQQQLKEEITNRAKLEQELASAKQGEGQGASSGKSSRQGKATENEIRAWAMAQ</sequence>
<dbReference type="InterPro" id="IPR002048">
    <property type="entry name" value="EF_hand_dom"/>
</dbReference>
<name>A0AAE0FCN4_9CHLO</name>
<keyword evidence="5" id="KW-1185">Reference proteome</keyword>
<evidence type="ECO:0000256" key="2">
    <source>
        <dbReference type="SAM" id="MobiDB-lite"/>
    </source>
</evidence>
<feature type="compositionally biased region" description="Polar residues" evidence="2">
    <location>
        <begin position="311"/>
        <end position="321"/>
    </location>
</feature>
<evidence type="ECO:0000313" key="5">
    <source>
        <dbReference type="Proteomes" id="UP001190700"/>
    </source>
</evidence>
<dbReference type="Gene3D" id="1.10.238.10">
    <property type="entry name" value="EF-hand"/>
    <property type="match status" value="1"/>
</dbReference>
<evidence type="ECO:0000313" key="4">
    <source>
        <dbReference type="EMBL" id="KAK3257235.1"/>
    </source>
</evidence>
<dbReference type="PROSITE" id="PS50222">
    <property type="entry name" value="EF_HAND_2"/>
    <property type="match status" value="1"/>
</dbReference>
<protein>
    <recommendedName>
        <fullName evidence="3">EF-hand domain-containing protein</fullName>
    </recommendedName>
</protein>
<evidence type="ECO:0000259" key="3">
    <source>
        <dbReference type="PROSITE" id="PS50222"/>
    </source>
</evidence>
<dbReference type="InterPro" id="IPR011992">
    <property type="entry name" value="EF-hand-dom_pair"/>
</dbReference>
<dbReference type="SMART" id="SM00054">
    <property type="entry name" value="EFh"/>
    <property type="match status" value="3"/>
</dbReference>
<comment type="caution">
    <text evidence="4">The sequence shown here is derived from an EMBL/GenBank/DDBJ whole genome shotgun (WGS) entry which is preliminary data.</text>
</comment>
<dbReference type="SUPFAM" id="SSF47473">
    <property type="entry name" value="EF-hand"/>
    <property type="match status" value="1"/>
</dbReference>
<gene>
    <name evidence="4" type="ORF">CYMTET_33670</name>
</gene>
<proteinExistence type="predicted"/>
<dbReference type="Proteomes" id="UP001190700">
    <property type="component" value="Unassembled WGS sequence"/>
</dbReference>
<dbReference type="GO" id="GO:0005509">
    <property type="term" value="F:calcium ion binding"/>
    <property type="evidence" value="ECO:0007669"/>
    <property type="project" value="InterPro"/>
</dbReference>
<evidence type="ECO:0000256" key="1">
    <source>
        <dbReference type="ARBA" id="ARBA00022837"/>
    </source>
</evidence>
<dbReference type="InterPro" id="IPR018247">
    <property type="entry name" value="EF_Hand_1_Ca_BS"/>
</dbReference>
<dbReference type="AlphaFoldDB" id="A0AAE0FCN4"/>
<feature type="region of interest" description="Disordered" evidence="2">
    <location>
        <begin position="295"/>
        <end position="335"/>
    </location>
</feature>
<reference evidence="4 5" key="1">
    <citation type="journal article" date="2015" name="Genome Biol. Evol.">
        <title>Comparative Genomics of a Bacterivorous Green Alga Reveals Evolutionary Causalities and Consequences of Phago-Mixotrophic Mode of Nutrition.</title>
        <authorList>
            <person name="Burns J.A."/>
            <person name="Paasch A."/>
            <person name="Narechania A."/>
            <person name="Kim E."/>
        </authorList>
    </citation>
    <scope>NUCLEOTIDE SEQUENCE [LARGE SCALE GENOMIC DNA]</scope>
    <source>
        <strain evidence="4 5">PLY_AMNH</strain>
    </source>
</reference>
<accession>A0AAE0FCN4</accession>
<organism evidence="4 5">
    <name type="scientific">Cymbomonas tetramitiformis</name>
    <dbReference type="NCBI Taxonomy" id="36881"/>
    <lineage>
        <taxon>Eukaryota</taxon>
        <taxon>Viridiplantae</taxon>
        <taxon>Chlorophyta</taxon>
        <taxon>Pyramimonadophyceae</taxon>
        <taxon>Pyramimonadales</taxon>
        <taxon>Pyramimonadaceae</taxon>
        <taxon>Cymbomonas</taxon>
    </lineage>
</organism>
<keyword evidence="1" id="KW-0106">Calcium</keyword>
<dbReference type="EMBL" id="LGRX02020822">
    <property type="protein sequence ID" value="KAK3257235.1"/>
    <property type="molecule type" value="Genomic_DNA"/>
</dbReference>
<feature type="domain" description="EF-hand" evidence="3">
    <location>
        <begin position="148"/>
        <end position="183"/>
    </location>
</feature>